<accession>A0A8X6TDA0</accession>
<comment type="caution">
    <text evidence="1">The sequence shown here is derived from an EMBL/GenBank/DDBJ whole genome shotgun (WGS) entry which is preliminary data.</text>
</comment>
<evidence type="ECO:0000313" key="1">
    <source>
        <dbReference type="EMBL" id="GFT03585.1"/>
    </source>
</evidence>
<feature type="non-terminal residue" evidence="1">
    <location>
        <position position="1"/>
    </location>
</feature>
<sequence>MLPSLDHLTTLDGTLMKTNIIELLDDHLTTSDYINTVPSERCNISSHQPQPPERISISHFNNTIGTHPTALGDITVSFSASHRTLRRDIASVIYTKRGEHGIRL</sequence>
<dbReference type="AlphaFoldDB" id="A0A8X6TDA0"/>
<dbReference type="Proteomes" id="UP000887013">
    <property type="component" value="Unassembled WGS sequence"/>
</dbReference>
<protein>
    <submittedName>
        <fullName evidence="1">Uncharacterized protein</fullName>
    </submittedName>
</protein>
<organism evidence="1 2">
    <name type="scientific">Nephila pilipes</name>
    <name type="common">Giant wood spider</name>
    <name type="synonym">Nephila maculata</name>
    <dbReference type="NCBI Taxonomy" id="299642"/>
    <lineage>
        <taxon>Eukaryota</taxon>
        <taxon>Metazoa</taxon>
        <taxon>Ecdysozoa</taxon>
        <taxon>Arthropoda</taxon>
        <taxon>Chelicerata</taxon>
        <taxon>Arachnida</taxon>
        <taxon>Araneae</taxon>
        <taxon>Araneomorphae</taxon>
        <taxon>Entelegynae</taxon>
        <taxon>Araneoidea</taxon>
        <taxon>Nephilidae</taxon>
        <taxon>Nephila</taxon>
    </lineage>
</organism>
<reference evidence="1" key="1">
    <citation type="submission" date="2020-08" db="EMBL/GenBank/DDBJ databases">
        <title>Multicomponent nature underlies the extraordinary mechanical properties of spider dragline silk.</title>
        <authorList>
            <person name="Kono N."/>
            <person name="Nakamura H."/>
            <person name="Mori M."/>
            <person name="Yoshida Y."/>
            <person name="Ohtoshi R."/>
            <person name="Malay A.D."/>
            <person name="Moran D.A.P."/>
            <person name="Tomita M."/>
            <person name="Numata K."/>
            <person name="Arakawa K."/>
        </authorList>
    </citation>
    <scope>NUCLEOTIDE SEQUENCE</scope>
</reference>
<evidence type="ECO:0000313" key="2">
    <source>
        <dbReference type="Proteomes" id="UP000887013"/>
    </source>
</evidence>
<name>A0A8X6TDA0_NEPPI</name>
<proteinExistence type="predicted"/>
<gene>
    <name evidence="1" type="ORF">NPIL_93121</name>
</gene>
<dbReference type="EMBL" id="BMAW01102285">
    <property type="protein sequence ID" value="GFT03585.1"/>
    <property type="molecule type" value="Genomic_DNA"/>
</dbReference>
<keyword evidence="2" id="KW-1185">Reference proteome</keyword>